<sequence>MASFPVFSVNKNTCRKPKLNDRWMKPGQAAAIVRNKHFKHYHLDVNDEDIIDISVSFDSSWLTRGHKSLIGIGCVIDVLTGLITDGHMSNLHCQICASVENLLDGRHDNFSNAGDNSCESTINFQGSSGMMEMKAAEYLSWLLNRRSPSAPVLATWTELLVLLQEVHSGTQISHWARKKSSHPTGLQFSASTLRVHIGQACINAAFELKKRLFKSTLEEQQKIKKRKKITAADREKARQEKEAEEGGPAYQAGIF</sequence>
<dbReference type="Proteomes" id="UP001283361">
    <property type="component" value="Unassembled WGS sequence"/>
</dbReference>
<evidence type="ECO:0000313" key="3">
    <source>
        <dbReference type="EMBL" id="KAK3802707.1"/>
    </source>
</evidence>
<protein>
    <recommendedName>
        <fullName evidence="2">Mutator-like transposase domain-containing protein</fullName>
    </recommendedName>
</protein>
<reference evidence="3" key="1">
    <citation type="journal article" date="2023" name="G3 (Bethesda)">
        <title>A reference genome for the long-term kleptoplast-retaining sea slug Elysia crispata morphotype clarki.</title>
        <authorList>
            <person name="Eastman K.E."/>
            <person name="Pendleton A.L."/>
            <person name="Shaikh M.A."/>
            <person name="Suttiyut T."/>
            <person name="Ogas R."/>
            <person name="Tomko P."/>
            <person name="Gavelis G."/>
            <person name="Widhalm J.R."/>
            <person name="Wisecaver J.H."/>
        </authorList>
    </citation>
    <scope>NUCLEOTIDE SEQUENCE</scope>
    <source>
        <strain evidence="3">ECLA1</strain>
    </source>
</reference>
<keyword evidence="4" id="KW-1185">Reference proteome</keyword>
<evidence type="ECO:0000313" key="4">
    <source>
        <dbReference type="Proteomes" id="UP001283361"/>
    </source>
</evidence>
<gene>
    <name evidence="3" type="ORF">RRG08_001969</name>
</gene>
<proteinExistence type="predicted"/>
<dbReference type="Pfam" id="PF20700">
    <property type="entry name" value="Mutator"/>
    <property type="match status" value="1"/>
</dbReference>
<dbReference type="EMBL" id="JAWDGP010000218">
    <property type="protein sequence ID" value="KAK3802707.1"/>
    <property type="molecule type" value="Genomic_DNA"/>
</dbReference>
<feature type="compositionally biased region" description="Basic and acidic residues" evidence="1">
    <location>
        <begin position="230"/>
        <end position="241"/>
    </location>
</feature>
<feature type="region of interest" description="Disordered" evidence="1">
    <location>
        <begin position="224"/>
        <end position="255"/>
    </location>
</feature>
<feature type="domain" description="Mutator-like transposase" evidence="2">
    <location>
        <begin position="43"/>
        <end position="137"/>
    </location>
</feature>
<organism evidence="3 4">
    <name type="scientific">Elysia crispata</name>
    <name type="common">lettuce slug</name>
    <dbReference type="NCBI Taxonomy" id="231223"/>
    <lineage>
        <taxon>Eukaryota</taxon>
        <taxon>Metazoa</taxon>
        <taxon>Spiralia</taxon>
        <taxon>Lophotrochozoa</taxon>
        <taxon>Mollusca</taxon>
        <taxon>Gastropoda</taxon>
        <taxon>Heterobranchia</taxon>
        <taxon>Euthyneura</taxon>
        <taxon>Panpulmonata</taxon>
        <taxon>Sacoglossa</taxon>
        <taxon>Placobranchoidea</taxon>
        <taxon>Plakobranchidae</taxon>
        <taxon>Elysia</taxon>
    </lineage>
</organism>
<dbReference type="InterPro" id="IPR049012">
    <property type="entry name" value="Mutator_transp_dom"/>
</dbReference>
<evidence type="ECO:0000256" key="1">
    <source>
        <dbReference type="SAM" id="MobiDB-lite"/>
    </source>
</evidence>
<comment type="caution">
    <text evidence="3">The sequence shown here is derived from an EMBL/GenBank/DDBJ whole genome shotgun (WGS) entry which is preliminary data.</text>
</comment>
<dbReference type="AlphaFoldDB" id="A0AAE1BCF7"/>
<evidence type="ECO:0000259" key="2">
    <source>
        <dbReference type="Pfam" id="PF20700"/>
    </source>
</evidence>
<name>A0AAE1BCF7_9GAST</name>
<accession>A0AAE1BCF7</accession>